<evidence type="ECO:0008006" key="5">
    <source>
        <dbReference type="Google" id="ProtNLM"/>
    </source>
</evidence>
<dbReference type="RefSeq" id="WP_036954505.1">
    <property type="nucleotide sequence ID" value="NZ_BAABIH010000013.1"/>
</dbReference>
<evidence type="ECO:0000256" key="1">
    <source>
        <dbReference type="SAM" id="MobiDB-lite"/>
    </source>
</evidence>
<keyword evidence="2" id="KW-0472">Membrane</keyword>
<evidence type="ECO:0000313" key="3">
    <source>
        <dbReference type="EMBL" id="QFU96869.1"/>
    </source>
</evidence>
<evidence type="ECO:0000313" key="4">
    <source>
        <dbReference type="Proteomes" id="UP000326702"/>
    </source>
</evidence>
<proteinExistence type="predicted"/>
<feature type="transmembrane region" description="Helical" evidence="2">
    <location>
        <begin position="28"/>
        <end position="55"/>
    </location>
</feature>
<name>A0A5P9Q677_9MICO</name>
<dbReference type="EMBL" id="CP045529">
    <property type="protein sequence ID" value="QFU96869.1"/>
    <property type="molecule type" value="Genomic_DNA"/>
</dbReference>
<accession>A0A5P9Q677</accession>
<dbReference type="AlphaFoldDB" id="A0A5P9Q677"/>
<protein>
    <recommendedName>
        <fullName evidence="5">Alkaline shock response membrane anchor protein AmaP</fullName>
    </recommendedName>
</protein>
<organism evidence="3 4">
    <name type="scientific">Luteimicrobium xylanilyticum</name>
    <dbReference type="NCBI Taxonomy" id="1133546"/>
    <lineage>
        <taxon>Bacteria</taxon>
        <taxon>Bacillati</taxon>
        <taxon>Actinomycetota</taxon>
        <taxon>Actinomycetes</taxon>
        <taxon>Micrococcales</taxon>
        <taxon>Luteimicrobium</taxon>
    </lineage>
</organism>
<keyword evidence="2" id="KW-0812">Transmembrane</keyword>
<reference evidence="3 4" key="1">
    <citation type="submission" date="2019-10" db="EMBL/GenBank/DDBJ databases">
        <title>Genome sequence of Luteimicrobium xylanilyticum HY-24.</title>
        <authorList>
            <person name="Kim D.Y."/>
            <person name="Park H.-Y."/>
        </authorList>
    </citation>
    <scope>NUCLEOTIDE SEQUENCE [LARGE SCALE GENOMIC DNA]</scope>
    <source>
        <strain evidence="3 4">HY-24</strain>
    </source>
</reference>
<feature type="region of interest" description="Disordered" evidence="1">
    <location>
        <begin position="199"/>
        <end position="219"/>
    </location>
</feature>
<gene>
    <name evidence="3" type="ORF">KDY119_00359</name>
</gene>
<dbReference type="Proteomes" id="UP000326702">
    <property type="component" value="Chromosome"/>
</dbReference>
<feature type="transmembrane region" description="Helical" evidence="2">
    <location>
        <begin position="75"/>
        <end position="97"/>
    </location>
</feature>
<keyword evidence="4" id="KW-1185">Reference proteome</keyword>
<sequence length="219" mass="22680">MTGGSSPALTGPVSRPAQFRPRSGAVRWVGAVLALVVLGAAVVAVQSALASWGVLAGDGWVVEAARWADGRDGRGHVPTIAGVVALIVGVVVLVVALRRRRPETALRRAPGLYVEPRDVARLASAAASPVGEVLDVSSVASPRRVVVHVVTLDPSGAHAEVRGAVAERLATLEVPPRIEVRADRRKVARRYGRGFTLAPAVTSSGARDGASPDEPEVGR</sequence>
<evidence type="ECO:0000256" key="2">
    <source>
        <dbReference type="SAM" id="Phobius"/>
    </source>
</evidence>
<keyword evidence="2" id="KW-1133">Transmembrane helix</keyword>
<dbReference type="KEGG" id="lxl:KDY119_00359"/>